<organism evidence="6">
    <name type="scientific">Thermosporothrix sp. COM3</name>
    <dbReference type="NCBI Taxonomy" id="2490863"/>
    <lineage>
        <taxon>Bacteria</taxon>
        <taxon>Bacillati</taxon>
        <taxon>Chloroflexota</taxon>
        <taxon>Ktedonobacteria</taxon>
        <taxon>Ktedonobacterales</taxon>
        <taxon>Thermosporotrichaceae</taxon>
        <taxon>Thermosporothrix</taxon>
    </lineage>
</organism>
<keyword evidence="3" id="KW-0804">Transcription</keyword>
<protein>
    <submittedName>
        <fullName evidence="6">MerR family transcriptional regulator</fullName>
    </submittedName>
</protein>
<dbReference type="InterPro" id="IPR000551">
    <property type="entry name" value="MerR-type_HTH_dom"/>
</dbReference>
<dbReference type="EMBL" id="AP019376">
    <property type="protein sequence ID" value="BBH85353.1"/>
    <property type="molecule type" value="Genomic_DNA"/>
</dbReference>
<dbReference type="SUPFAM" id="SSF46955">
    <property type="entry name" value="Putative DNA-binding domain"/>
    <property type="match status" value="1"/>
</dbReference>
<dbReference type="PANTHER" id="PTHR30204:SF94">
    <property type="entry name" value="HEAVY METAL-DEPENDENT TRANSCRIPTIONAL REGULATOR HI_0293-RELATED"/>
    <property type="match status" value="1"/>
</dbReference>
<dbReference type="InterPro" id="IPR047057">
    <property type="entry name" value="MerR_fam"/>
</dbReference>
<keyword evidence="1" id="KW-0805">Transcription regulation</keyword>
<gene>
    <name evidence="6" type="ORF">KTC_01040</name>
</gene>
<keyword evidence="2" id="KW-0238">DNA-binding</keyword>
<feature type="domain" description="HTH merR-type" evidence="5">
    <location>
        <begin position="3"/>
        <end position="72"/>
    </location>
</feature>
<sequence length="139" mass="15982">MESFSIGHVARRTGIGVETVRFYERKGLLSEPARSASGYRQYTEETVRQIRFIKRAQRLGFSLKEIRELLALRVERQTDCLQVKERAEAKIAAVEQKIIELQRMRQALLQVTALCQGQNLNSRCPLLDALDQTAEMEET</sequence>
<evidence type="ECO:0000256" key="4">
    <source>
        <dbReference type="SAM" id="Coils"/>
    </source>
</evidence>
<dbReference type="InterPro" id="IPR009061">
    <property type="entry name" value="DNA-bd_dom_put_sf"/>
</dbReference>
<dbReference type="GO" id="GO:0003700">
    <property type="term" value="F:DNA-binding transcription factor activity"/>
    <property type="evidence" value="ECO:0007669"/>
    <property type="project" value="InterPro"/>
</dbReference>
<evidence type="ECO:0000256" key="3">
    <source>
        <dbReference type="ARBA" id="ARBA00023163"/>
    </source>
</evidence>
<dbReference type="GO" id="GO:0003677">
    <property type="term" value="F:DNA binding"/>
    <property type="evidence" value="ECO:0007669"/>
    <property type="project" value="UniProtKB-KW"/>
</dbReference>
<feature type="coiled-coil region" evidence="4">
    <location>
        <begin position="84"/>
        <end position="111"/>
    </location>
</feature>
<dbReference type="PROSITE" id="PS50937">
    <property type="entry name" value="HTH_MERR_2"/>
    <property type="match status" value="1"/>
</dbReference>
<name>A0A455SA79_9CHLR</name>
<evidence type="ECO:0000313" key="6">
    <source>
        <dbReference type="EMBL" id="BBH85353.1"/>
    </source>
</evidence>
<proteinExistence type="predicted"/>
<reference evidence="6" key="1">
    <citation type="submission" date="2018-12" db="EMBL/GenBank/DDBJ databases">
        <title>Novel natural products biosynthetic potential of the class Ktedonobacteria.</title>
        <authorList>
            <person name="Zheng Y."/>
            <person name="Saitou A."/>
            <person name="Wang C.M."/>
            <person name="Toyoda A."/>
            <person name="Minakuchi Y."/>
            <person name="Sekiguchi Y."/>
            <person name="Ueda K."/>
            <person name="Takano H."/>
            <person name="Sakai Y."/>
            <person name="Yokota A."/>
            <person name="Yabe S."/>
        </authorList>
    </citation>
    <scope>NUCLEOTIDE SEQUENCE</scope>
    <source>
        <strain evidence="6">COM3</strain>
    </source>
</reference>
<dbReference type="PRINTS" id="PR00040">
    <property type="entry name" value="HTHMERR"/>
</dbReference>
<dbReference type="Pfam" id="PF13411">
    <property type="entry name" value="MerR_1"/>
    <property type="match status" value="1"/>
</dbReference>
<evidence type="ECO:0000256" key="2">
    <source>
        <dbReference type="ARBA" id="ARBA00023125"/>
    </source>
</evidence>
<keyword evidence="4" id="KW-0175">Coiled coil</keyword>
<evidence type="ECO:0000256" key="1">
    <source>
        <dbReference type="ARBA" id="ARBA00023015"/>
    </source>
</evidence>
<dbReference type="Gene3D" id="1.10.1660.10">
    <property type="match status" value="1"/>
</dbReference>
<dbReference type="PANTHER" id="PTHR30204">
    <property type="entry name" value="REDOX-CYCLING DRUG-SENSING TRANSCRIPTIONAL ACTIVATOR SOXR"/>
    <property type="match status" value="1"/>
</dbReference>
<evidence type="ECO:0000259" key="5">
    <source>
        <dbReference type="PROSITE" id="PS50937"/>
    </source>
</evidence>
<dbReference type="AlphaFoldDB" id="A0A455SA79"/>
<dbReference type="SMART" id="SM00422">
    <property type="entry name" value="HTH_MERR"/>
    <property type="match status" value="1"/>
</dbReference>
<accession>A0A455SA79</accession>